<dbReference type="InterPro" id="IPR050521">
    <property type="entry name" value="3-ketoacyl-CoA_Thiolase"/>
</dbReference>
<evidence type="ECO:0000256" key="4">
    <source>
        <dbReference type="PIRSR" id="PIRSR000429-1"/>
    </source>
</evidence>
<dbReference type="InterPro" id="IPR020617">
    <property type="entry name" value="Thiolase_C"/>
</dbReference>
<dbReference type="Gene3D" id="3.40.47.10">
    <property type="match status" value="1"/>
</dbReference>
<dbReference type="OrthoDB" id="9764638at2"/>
<evidence type="ECO:0000256" key="5">
    <source>
        <dbReference type="RuleBase" id="RU003557"/>
    </source>
</evidence>
<dbReference type="SUPFAM" id="SSF53901">
    <property type="entry name" value="Thiolase-like"/>
    <property type="match status" value="2"/>
</dbReference>
<proteinExistence type="inferred from homology"/>
<dbReference type="CDD" id="cd00751">
    <property type="entry name" value="thiolase"/>
    <property type="match status" value="1"/>
</dbReference>
<dbReference type="AlphaFoldDB" id="A0A0F5FF19"/>
<dbReference type="InterPro" id="IPR020616">
    <property type="entry name" value="Thiolase_N"/>
</dbReference>
<dbReference type="GO" id="GO:0005829">
    <property type="term" value="C:cytosol"/>
    <property type="evidence" value="ECO:0007669"/>
    <property type="project" value="TreeGrafter"/>
</dbReference>
<evidence type="ECO:0000313" key="8">
    <source>
        <dbReference type="EMBL" id="KKB07509.1"/>
    </source>
</evidence>
<organism evidence="8 9">
    <name type="scientific">Devosia chinhatensis</name>
    <dbReference type="NCBI Taxonomy" id="429727"/>
    <lineage>
        <taxon>Bacteria</taxon>
        <taxon>Pseudomonadati</taxon>
        <taxon>Pseudomonadota</taxon>
        <taxon>Alphaproteobacteria</taxon>
        <taxon>Hyphomicrobiales</taxon>
        <taxon>Devosiaceae</taxon>
        <taxon>Devosia</taxon>
    </lineage>
</organism>
<sequence>MTELKRVAIVGSARIPFARGGTAYTDETNLSMLGATIAGLADKYGLKGQKVDEVIAGAVINHSRDFNIAREALLDAGLDPRTPGTTMQIACGTSLQAALVLAGKIASGQIESGIAAGSDTVSDSPIVFGSKFQHRLLAANAAKTTGQKAKAFTKGFSFGELTPVAPSVNEPRTGLSMGQHCELMAQEWRISRQEQDALAVASHRNAAKAYEEGFHDDLLVQCAGLVRDNNVRADANLDKMATLKPAFDKKSGNGTLTAGNSTPLTDGAAAVLLASEEWARARGLPILAYLTTGRVAGNDFAHGEGLLMAPTIAVSEMLSRAGLGFDDIDYFELHEAFAAQVLCTLKAWKDPTYCRDVLGRDTVLGDIDPAKINVKGSSLAYGHPFAATGARILGLTAKLLAGQTGKRALISVCTAGGMGVAALVESAA</sequence>
<dbReference type="STRING" id="429727.VE26_12220"/>
<evidence type="ECO:0000259" key="7">
    <source>
        <dbReference type="Pfam" id="PF02803"/>
    </source>
</evidence>
<keyword evidence="9" id="KW-1185">Reference proteome</keyword>
<feature type="active site" description="Proton acceptor" evidence="4">
    <location>
        <position position="413"/>
    </location>
</feature>
<dbReference type="InterPro" id="IPR016039">
    <property type="entry name" value="Thiolase-like"/>
</dbReference>
<dbReference type="RefSeq" id="WP_046105538.1">
    <property type="nucleotide sequence ID" value="NZ_JZEY01000061.1"/>
</dbReference>
<comment type="similarity">
    <text evidence="1 5">Belongs to the thiolase-like superfamily. Thiolase family.</text>
</comment>
<dbReference type="PATRIC" id="fig|429727.3.peg.2518"/>
<dbReference type="PANTHER" id="PTHR42689:SF1">
    <property type="entry name" value="ACETYL-COA ACYLTRANSFERASE FADA2 (3-KETOACYL-COA THIOLASE) (BETA-KETOTHIOLASE)-RELATED"/>
    <property type="match status" value="1"/>
</dbReference>
<protein>
    <submittedName>
        <fullName evidence="8">Acetyl-CoA acetyltransferase</fullName>
        <ecNumber evidence="8">2.3.1.9</ecNumber>
    </submittedName>
</protein>
<dbReference type="NCBIfam" id="TIGR01930">
    <property type="entry name" value="AcCoA-C-Actrans"/>
    <property type="match status" value="1"/>
</dbReference>
<feature type="active site" description="Proton acceptor" evidence="4">
    <location>
        <position position="383"/>
    </location>
</feature>
<dbReference type="PANTHER" id="PTHR42689">
    <property type="entry name" value="ACETYL-COA ACYLTRANSFERASE FADA2 (3-KETOACYL-COA THIOLASE) (BETA-KETOTHIOLASE)-RELATED"/>
    <property type="match status" value="1"/>
</dbReference>
<feature type="active site" description="Acyl-thioester intermediate" evidence="4">
    <location>
        <position position="91"/>
    </location>
</feature>
<dbReference type="Proteomes" id="UP000033649">
    <property type="component" value="Unassembled WGS sequence"/>
</dbReference>
<feature type="domain" description="Thiolase C-terminal" evidence="7">
    <location>
        <begin position="287"/>
        <end position="425"/>
    </location>
</feature>
<evidence type="ECO:0000313" key="9">
    <source>
        <dbReference type="Proteomes" id="UP000033649"/>
    </source>
</evidence>
<comment type="caution">
    <text evidence="8">The sequence shown here is derived from an EMBL/GenBank/DDBJ whole genome shotgun (WGS) entry which is preliminary data.</text>
</comment>
<dbReference type="Pfam" id="PF02803">
    <property type="entry name" value="Thiolase_C"/>
    <property type="match status" value="1"/>
</dbReference>
<keyword evidence="2 5" id="KW-0808">Transferase</keyword>
<evidence type="ECO:0000256" key="3">
    <source>
        <dbReference type="ARBA" id="ARBA00023315"/>
    </source>
</evidence>
<accession>A0A0F5FF19</accession>
<dbReference type="EMBL" id="JZEY01000061">
    <property type="protein sequence ID" value="KKB07509.1"/>
    <property type="molecule type" value="Genomic_DNA"/>
</dbReference>
<name>A0A0F5FF19_9HYPH</name>
<dbReference type="GO" id="GO:0003985">
    <property type="term" value="F:acetyl-CoA C-acetyltransferase activity"/>
    <property type="evidence" value="ECO:0007669"/>
    <property type="project" value="UniProtKB-EC"/>
</dbReference>
<keyword evidence="3 5" id="KW-0012">Acyltransferase</keyword>
<dbReference type="InterPro" id="IPR020610">
    <property type="entry name" value="Thiolase_AS"/>
</dbReference>
<dbReference type="NCBIfam" id="NF006740">
    <property type="entry name" value="PRK09268.1"/>
    <property type="match status" value="1"/>
</dbReference>
<dbReference type="Pfam" id="PF00108">
    <property type="entry name" value="Thiolase_N"/>
    <property type="match status" value="1"/>
</dbReference>
<dbReference type="PROSITE" id="PS00099">
    <property type="entry name" value="THIOLASE_3"/>
    <property type="match status" value="1"/>
</dbReference>
<evidence type="ECO:0000259" key="6">
    <source>
        <dbReference type="Pfam" id="PF00108"/>
    </source>
</evidence>
<dbReference type="InterPro" id="IPR002155">
    <property type="entry name" value="Thiolase"/>
</dbReference>
<reference evidence="8 9" key="1">
    <citation type="submission" date="2015-03" db="EMBL/GenBank/DDBJ databases">
        <authorList>
            <person name="Hassan Y."/>
            <person name="Lepp D."/>
            <person name="Li X.-Z."/>
            <person name="Zhou T."/>
        </authorList>
    </citation>
    <scope>NUCLEOTIDE SEQUENCE [LARGE SCALE GENOMIC DNA]</scope>
    <source>
        <strain evidence="8 9">IPL18</strain>
    </source>
</reference>
<evidence type="ECO:0000256" key="2">
    <source>
        <dbReference type="ARBA" id="ARBA00022679"/>
    </source>
</evidence>
<dbReference type="PIRSF" id="PIRSF000429">
    <property type="entry name" value="Ac-CoA_Ac_transf"/>
    <property type="match status" value="1"/>
</dbReference>
<dbReference type="EC" id="2.3.1.9" evidence="8"/>
<feature type="domain" description="Thiolase N-terminal" evidence="6">
    <location>
        <begin position="7"/>
        <end position="277"/>
    </location>
</feature>
<evidence type="ECO:0000256" key="1">
    <source>
        <dbReference type="ARBA" id="ARBA00010982"/>
    </source>
</evidence>
<gene>
    <name evidence="8" type="ORF">VE26_12220</name>
</gene>